<dbReference type="PROSITE" id="PS01137">
    <property type="entry name" value="TATD_1"/>
    <property type="match status" value="1"/>
</dbReference>
<proteinExistence type="inferred from homology"/>
<dbReference type="GO" id="GO:0016788">
    <property type="term" value="F:hydrolase activity, acting on ester bonds"/>
    <property type="evidence" value="ECO:0007669"/>
    <property type="project" value="InterPro"/>
</dbReference>
<gene>
    <name evidence="5" type="ORF">dnl_04190</name>
</gene>
<feature type="binding site" evidence="4">
    <location>
        <position position="205"/>
    </location>
    <ligand>
        <name>a divalent metal cation</name>
        <dbReference type="ChEBI" id="CHEBI:60240"/>
        <label>1</label>
    </ligand>
</feature>
<evidence type="ECO:0000256" key="3">
    <source>
        <dbReference type="ARBA" id="ARBA00022801"/>
    </source>
</evidence>
<dbReference type="SUPFAM" id="SSF51556">
    <property type="entry name" value="Metallo-dependent hydrolases"/>
    <property type="match status" value="1"/>
</dbReference>
<organism evidence="5 6">
    <name type="scientific">Desulfonema limicola</name>
    <dbReference type="NCBI Taxonomy" id="45656"/>
    <lineage>
        <taxon>Bacteria</taxon>
        <taxon>Pseudomonadati</taxon>
        <taxon>Thermodesulfobacteriota</taxon>
        <taxon>Desulfobacteria</taxon>
        <taxon>Desulfobacterales</taxon>
        <taxon>Desulfococcaceae</taxon>
        <taxon>Desulfonema</taxon>
    </lineage>
</organism>
<dbReference type="InterPro" id="IPR001130">
    <property type="entry name" value="TatD-like"/>
</dbReference>
<evidence type="ECO:0000256" key="2">
    <source>
        <dbReference type="ARBA" id="ARBA00022723"/>
    </source>
</evidence>
<feature type="binding site" evidence="4">
    <location>
        <position position="154"/>
    </location>
    <ligand>
        <name>a divalent metal cation</name>
        <dbReference type="ChEBI" id="CHEBI:60240"/>
        <label>2</label>
    </ligand>
</feature>
<evidence type="ECO:0000313" key="5">
    <source>
        <dbReference type="EMBL" id="QTA78202.1"/>
    </source>
</evidence>
<dbReference type="PANTHER" id="PTHR46124">
    <property type="entry name" value="D-AMINOACYL-TRNA DEACYLASE"/>
    <property type="match status" value="1"/>
</dbReference>
<dbReference type="InterPro" id="IPR015991">
    <property type="entry name" value="TatD/YcfH-like"/>
</dbReference>
<keyword evidence="2 4" id="KW-0479">Metal-binding</keyword>
<feature type="binding site" evidence="4">
    <location>
        <position position="7"/>
    </location>
    <ligand>
        <name>a divalent metal cation</name>
        <dbReference type="ChEBI" id="CHEBI:60240"/>
        <label>1</label>
    </ligand>
</feature>
<name>A0A975B3N9_9BACT</name>
<dbReference type="GO" id="GO:0046872">
    <property type="term" value="F:metal ion binding"/>
    <property type="evidence" value="ECO:0007669"/>
    <property type="project" value="UniProtKB-KW"/>
</dbReference>
<feature type="binding site" evidence="4">
    <location>
        <position position="9"/>
    </location>
    <ligand>
        <name>a divalent metal cation</name>
        <dbReference type="ChEBI" id="CHEBI:60240"/>
        <label>1</label>
    </ligand>
</feature>
<evidence type="ECO:0000256" key="4">
    <source>
        <dbReference type="PIRSR" id="PIRSR005902-1"/>
    </source>
</evidence>
<dbReference type="GO" id="GO:0005829">
    <property type="term" value="C:cytosol"/>
    <property type="evidence" value="ECO:0007669"/>
    <property type="project" value="TreeGrafter"/>
</dbReference>
<dbReference type="AlphaFoldDB" id="A0A975B3N9"/>
<dbReference type="EMBL" id="CP061799">
    <property type="protein sequence ID" value="QTA78202.1"/>
    <property type="molecule type" value="Genomic_DNA"/>
</dbReference>
<dbReference type="Pfam" id="PF01026">
    <property type="entry name" value="TatD_DNase"/>
    <property type="match status" value="1"/>
</dbReference>
<feature type="binding site" evidence="4">
    <location>
        <position position="129"/>
    </location>
    <ligand>
        <name>a divalent metal cation</name>
        <dbReference type="ChEBI" id="CHEBI:60240"/>
        <label>2</label>
    </ligand>
</feature>
<protein>
    <submittedName>
        <fullName evidence="5">Hydrolase, TatD-like</fullName>
    </submittedName>
</protein>
<sequence length="258" mass="29299">MKLFDSHCHLNDPVYSKDFDLMLQRMNDAEVAALMIVGINKNNSASAVALAESYPQFYVSVGIHPHDADTCSESALEYLKNLAKNQKVKAWGETGLDFNRMYSPKSVQEKWFIRQIETAEELNLPLIFHERDSKGRFLEILKSCKSKNITGVVHCFSGSLPEMNSYINMGLYIGITGILTIKTRGADLRQIVKNLPADRILIETDAPYLTPAPQRNKYKRNEPAFVRSTLLKLAEVRNEEPEILAGIVWENTCRLYNI</sequence>
<dbReference type="PIRSF" id="PIRSF005902">
    <property type="entry name" value="DNase_TatD"/>
    <property type="match status" value="1"/>
</dbReference>
<evidence type="ECO:0000256" key="1">
    <source>
        <dbReference type="ARBA" id="ARBA00009275"/>
    </source>
</evidence>
<dbReference type="NCBIfam" id="TIGR00010">
    <property type="entry name" value="YchF/TatD family DNA exonuclease"/>
    <property type="match status" value="1"/>
</dbReference>
<dbReference type="InterPro" id="IPR018228">
    <property type="entry name" value="DNase_TatD-rel_CS"/>
</dbReference>
<comment type="similarity">
    <text evidence="1">Belongs to the metallo-dependent hydrolases superfamily. TatD-type hydrolase family.</text>
</comment>
<dbReference type="Gene3D" id="3.20.20.140">
    <property type="entry name" value="Metal-dependent hydrolases"/>
    <property type="match status" value="1"/>
</dbReference>
<dbReference type="PANTHER" id="PTHR46124:SF2">
    <property type="entry name" value="D-AMINOACYL-TRNA DEACYLASE"/>
    <property type="match status" value="1"/>
</dbReference>
<feature type="binding site" evidence="4">
    <location>
        <position position="93"/>
    </location>
    <ligand>
        <name>a divalent metal cation</name>
        <dbReference type="ChEBI" id="CHEBI:60240"/>
        <label>1</label>
    </ligand>
</feature>
<dbReference type="RefSeq" id="WP_207690091.1">
    <property type="nucleotide sequence ID" value="NZ_CP061799.1"/>
</dbReference>
<keyword evidence="6" id="KW-1185">Reference proteome</keyword>
<keyword evidence="3 5" id="KW-0378">Hydrolase</keyword>
<dbReference type="CDD" id="cd01310">
    <property type="entry name" value="TatD_DNAse"/>
    <property type="match status" value="1"/>
</dbReference>
<evidence type="ECO:0000313" key="6">
    <source>
        <dbReference type="Proteomes" id="UP000663720"/>
    </source>
</evidence>
<accession>A0A975B3N9</accession>
<dbReference type="KEGG" id="dli:dnl_04190"/>
<dbReference type="FunFam" id="3.20.20.140:FF:000005">
    <property type="entry name" value="TatD family hydrolase"/>
    <property type="match status" value="1"/>
</dbReference>
<dbReference type="GO" id="GO:0004536">
    <property type="term" value="F:DNA nuclease activity"/>
    <property type="evidence" value="ECO:0007669"/>
    <property type="project" value="InterPro"/>
</dbReference>
<reference evidence="5" key="1">
    <citation type="journal article" date="2021" name="Microb. Physiol.">
        <title>Proteogenomic Insights into the Physiology of Marine, Sulfate-Reducing, Filamentous Desulfonema limicola and Desulfonema magnum.</title>
        <authorList>
            <person name="Schnaars V."/>
            <person name="Wohlbrand L."/>
            <person name="Scheve S."/>
            <person name="Hinrichs C."/>
            <person name="Reinhardt R."/>
            <person name="Rabus R."/>
        </authorList>
    </citation>
    <scope>NUCLEOTIDE SEQUENCE</scope>
    <source>
        <strain evidence="5">5ac10</strain>
    </source>
</reference>
<dbReference type="InterPro" id="IPR032466">
    <property type="entry name" value="Metal_Hydrolase"/>
</dbReference>
<dbReference type="Proteomes" id="UP000663720">
    <property type="component" value="Chromosome"/>
</dbReference>